<evidence type="ECO:0000313" key="2">
    <source>
        <dbReference type="Proteomes" id="UP001458880"/>
    </source>
</evidence>
<reference evidence="1 2" key="1">
    <citation type="journal article" date="2024" name="BMC Genomics">
        <title>De novo assembly and annotation of Popillia japonica's genome with initial clues to its potential as an invasive pest.</title>
        <authorList>
            <person name="Cucini C."/>
            <person name="Boschi S."/>
            <person name="Funari R."/>
            <person name="Cardaioli E."/>
            <person name="Iannotti N."/>
            <person name="Marturano G."/>
            <person name="Paoli F."/>
            <person name="Bruttini M."/>
            <person name="Carapelli A."/>
            <person name="Frati F."/>
            <person name="Nardi F."/>
        </authorList>
    </citation>
    <scope>NUCLEOTIDE SEQUENCE [LARGE SCALE GENOMIC DNA]</scope>
    <source>
        <strain evidence="1">DMR45628</strain>
    </source>
</reference>
<accession>A0AAW1KNN9</accession>
<comment type="caution">
    <text evidence="1">The sequence shown here is derived from an EMBL/GenBank/DDBJ whole genome shotgun (WGS) entry which is preliminary data.</text>
</comment>
<dbReference type="EMBL" id="JASPKY010000208">
    <property type="protein sequence ID" value="KAK9720687.1"/>
    <property type="molecule type" value="Genomic_DNA"/>
</dbReference>
<sequence length="117" mass="13385">MEKKTPITKAMGHGHRKLVANNVGFTHTWANRWRKMAPEKIYGTPCIISTYFQLESGGDYKKQAELTLEFEHFKLLAVDTRCGIGLYGWYDSFAVNVKIQVDRGGDTSYNKTIKTHK</sequence>
<keyword evidence="2" id="KW-1185">Reference proteome</keyword>
<evidence type="ECO:0000313" key="1">
    <source>
        <dbReference type="EMBL" id="KAK9720687.1"/>
    </source>
</evidence>
<protein>
    <submittedName>
        <fullName evidence="1">Uncharacterized protein</fullName>
    </submittedName>
</protein>
<dbReference type="Proteomes" id="UP001458880">
    <property type="component" value="Unassembled WGS sequence"/>
</dbReference>
<organism evidence="1 2">
    <name type="scientific">Popillia japonica</name>
    <name type="common">Japanese beetle</name>
    <dbReference type="NCBI Taxonomy" id="7064"/>
    <lineage>
        <taxon>Eukaryota</taxon>
        <taxon>Metazoa</taxon>
        <taxon>Ecdysozoa</taxon>
        <taxon>Arthropoda</taxon>
        <taxon>Hexapoda</taxon>
        <taxon>Insecta</taxon>
        <taxon>Pterygota</taxon>
        <taxon>Neoptera</taxon>
        <taxon>Endopterygota</taxon>
        <taxon>Coleoptera</taxon>
        <taxon>Polyphaga</taxon>
        <taxon>Scarabaeiformia</taxon>
        <taxon>Scarabaeidae</taxon>
        <taxon>Rutelinae</taxon>
        <taxon>Popillia</taxon>
    </lineage>
</organism>
<gene>
    <name evidence="1" type="ORF">QE152_g21945</name>
</gene>
<proteinExistence type="predicted"/>
<name>A0AAW1KNN9_POPJA</name>
<dbReference type="AlphaFoldDB" id="A0AAW1KNN9"/>